<dbReference type="GeneID" id="67008724"/>
<dbReference type="AlphaFoldDB" id="A0A9P3EWR8"/>
<keyword evidence="5" id="KW-1185">Reference proteome</keyword>
<dbReference type="Pfam" id="PF05368">
    <property type="entry name" value="NmrA"/>
    <property type="match status" value="1"/>
</dbReference>
<dbReference type="InterPro" id="IPR036291">
    <property type="entry name" value="NAD(P)-bd_dom_sf"/>
</dbReference>
<accession>A0A9P3EWR8</accession>
<dbReference type="Gene3D" id="3.40.50.720">
    <property type="entry name" value="NAD(P)-binding Rossmann-like Domain"/>
    <property type="match status" value="1"/>
</dbReference>
<evidence type="ECO:0000259" key="3">
    <source>
        <dbReference type="Pfam" id="PF05368"/>
    </source>
</evidence>
<evidence type="ECO:0000313" key="5">
    <source>
        <dbReference type="Proteomes" id="UP001043456"/>
    </source>
</evidence>
<evidence type="ECO:0000256" key="2">
    <source>
        <dbReference type="ARBA" id="ARBA00022857"/>
    </source>
</evidence>
<organism evidence="4 5">
    <name type="scientific">Aspergillus pseudoviridinutans</name>
    <dbReference type="NCBI Taxonomy" id="1517512"/>
    <lineage>
        <taxon>Eukaryota</taxon>
        <taxon>Fungi</taxon>
        <taxon>Dikarya</taxon>
        <taxon>Ascomycota</taxon>
        <taxon>Pezizomycotina</taxon>
        <taxon>Eurotiomycetes</taxon>
        <taxon>Eurotiomycetidae</taxon>
        <taxon>Eurotiales</taxon>
        <taxon>Aspergillaceae</taxon>
        <taxon>Aspergillus</taxon>
        <taxon>Aspergillus subgen. Fumigati</taxon>
    </lineage>
</organism>
<feature type="domain" description="NmrA-like" evidence="3">
    <location>
        <begin position="7"/>
        <end position="275"/>
    </location>
</feature>
<dbReference type="Gene3D" id="3.90.25.10">
    <property type="entry name" value="UDP-galactose 4-epimerase, domain 1"/>
    <property type="match status" value="1"/>
</dbReference>
<dbReference type="PANTHER" id="PTHR42748:SF14">
    <property type="entry name" value="SNOAL-LIKE DOMAIN-CONTAINING PROTEIN"/>
    <property type="match status" value="1"/>
</dbReference>
<dbReference type="SUPFAM" id="SSF51735">
    <property type="entry name" value="NAD(P)-binding Rossmann-fold domains"/>
    <property type="match status" value="1"/>
</dbReference>
<dbReference type="Proteomes" id="UP001043456">
    <property type="component" value="Unassembled WGS sequence"/>
</dbReference>
<keyword evidence="2" id="KW-0521">NADP</keyword>
<dbReference type="InterPro" id="IPR008030">
    <property type="entry name" value="NmrA-like"/>
</dbReference>
<dbReference type="InterPro" id="IPR051164">
    <property type="entry name" value="NmrA-like_oxidored"/>
</dbReference>
<dbReference type="EMBL" id="BHVY01000007">
    <property type="protein sequence ID" value="GIJ91149.1"/>
    <property type="molecule type" value="Genomic_DNA"/>
</dbReference>
<sequence>MSSHSVSKIFVVGGTGAQGLPVVRGLVSDGKYFCRILTRDSKSPRAKDLLALGNVELFEGSFMSEEDMTSGYRGCDSAYINIDGFNTGEKTETYWAMRAYELAVEDGGINFFVYGNLDFVYKKSGYNPIFRTGHYDGKGRVGDWLLAEHESNRRNLPGSYKMAVAVFTTGPYIEMTIARGGPMSPAIMTDDDGEKVDVWRAPLGEGAVAHVALDDCAHYARWIFDDPARSNGTNLEVAMDHVHYADLAKAFEKVTGHRARYVDTPMEEYWKSGPMSAYADQVAGYSADRNDPASMTVKQNFTGFWNMWRHSGNNQGVIRRNYAFLDQIHPSRIRNVEEYFRREDEEGRNAGKGSLWERVQPENISPILKVHMDAKRAVSD</sequence>
<gene>
    <name evidence="4" type="ORF">Asppvi_010114</name>
</gene>
<comment type="caution">
    <text evidence="4">The sequence shown here is derived from an EMBL/GenBank/DDBJ whole genome shotgun (WGS) entry which is preliminary data.</text>
</comment>
<dbReference type="PANTHER" id="PTHR42748">
    <property type="entry name" value="NITROGEN METABOLITE REPRESSION PROTEIN NMRA FAMILY MEMBER"/>
    <property type="match status" value="1"/>
</dbReference>
<dbReference type="RefSeq" id="XP_043161895.1">
    <property type="nucleotide sequence ID" value="XM_043305960.1"/>
</dbReference>
<dbReference type="OrthoDB" id="300709at2759"/>
<proteinExistence type="inferred from homology"/>
<comment type="similarity">
    <text evidence="1">Belongs to the NmrA-type oxidoreductase family.</text>
</comment>
<evidence type="ECO:0000256" key="1">
    <source>
        <dbReference type="ARBA" id="ARBA00006328"/>
    </source>
</evidence>
<reference evidence="4 5" key="1">
    <citation type="submission" date="2018-10" db="EMBL/GenBank/DDBJ databases">
        <title>Pan-genome distribution and transcriptional activeness of fungal secondary metabolism genes in Aspergillus section Fumigati.</title>
        <authorList>
            <person name="Takahashi H."/>
            <person name="Umemura M."/>
            <person name="Ninomiya A."/>
            <person name="Kusuya Y."/>
            <person name="Urayama S."/>
            <person name="Shimizu M."/>
            <person name="Watanabe A."/>
            <person name="Kamei K."/>
            <person name="Yaguchi T."/>
            <person name="Hagiwara D."/>
        </authorList>
    </citation>
    <scope>NUCLEOTIDE SEQUENCE [LARGE SCALE GENOMIC DNA]</scope>
    <source>
        <strain evidence="4 5">IFM 55266</strain>
    </source>
</reference>
<evidence type="ECO:0000313" key="4">
    <source>
        <dbReference type="EMBL" id="GIJ91149.1"/>
    </source>
</evidence>
<dbReference type="GO" id="GO:0005634">
    <property type="term" value="C:nucleus"/>
    <property type="evidence" value="ECO:0007669"/>
    <property type="project" value="TreeGrafter"/>
</dbReference>
<name>A0A9P3EWR8_9EURO</name>
<protein>
    <recommendedName>
        <fullName evidence="3">NmrA-like domain-containing protein</fullName>
    </recommendedName>
</protein>